<keyword evidence="3 6" id="KW-0812">Transmembrane</keyword>
<feature type="transmembrane region" description="Helical" evidence="6">
    <location>
        <begin position="295"/>
        <end position="317"/>
    </location>
</feature>
<dbReference type="PANTHER" id="PTHR30213">
    <property type="entry name" value="INNER MEMBRANE PROTEIN YHJD"/>
    <property type="match status" value="1"/>
</dbReference>
<evidence type="ECO:0000256" key="4">
    <source>
        <dbReference type="ARBA" id="ARBA00022989"/>
    </source>
</evidence>
<proteinExistence type="predicted"/>
<dbReference type="Pfam" id="PF03631">
    <property type="entry name" value="Virul_fac_BrkB"/>
    <property type="match status" value="1"/>
</dbReference>
<dbReference type="Proteomes" id="UP000588186">
    <property type="component" value="Unassembled WGS sequence"/>
</dbReference>
<evidence type="ECO:0000256" key="6">
    <source>
        <dbReference type="SAM" id="Phobius"/>
    </source>
</evidence>
<feature type="transmembrane region" description="Helical" evidence="6">
    <location>
        <begin position="180"/>
        <end position="206"/>
    </location>
</feature>
<organism evidence="7 8">
    <name type="scientific">Phocicoccus pinnipedialis</name>
    <dbReference type="NCBI Taxonomy" id="110845"/>
    <lineage>
        <taxon>Bacteria</taxon>
        <taxon>Bacillati</taxon>
        <taxon>Bacillota</taxon>
        <taxon>Bacilli</taxon>
        <taxon>Bacillales</taxon>
        <taxon>Salinicoccaceae</taxon>
        <taxon>Phocicoccus</taxon>
    </lineage>
</organism>
<gene>
    <name evidence="7" type="ORF">JEOPIN946_01585</name>
</gene>
<dbReference type="NCBIfam" id="TIGR00765">
    <property type="entry name" value="yihY_not_rbn"/>
    <property type="match status" value="1"/>
</dbReference>
<comment type="caution">
    <text evidence="7">The sequence shown here is derived from an EMBL/GenBank/DDBJ whole genome shotgun (WGS) entry which is preliminary data.</text>
</comment>
<dbReference type="RefSeq" id="WP_186078388.1">
    <property type="nucleotide sequence ID" value="NZ_CAJEWB010000013.1"/>
</dbReference>
<evidence type="ECO:0000256" key="3">
    <source>
        <dbReference type="ARBA" id="ARBA00022692"/>
    </source>
</evidence>
<feature type="transmembrane region" description="Helical" evidence="6">
    <location>
        <begin position="226"/>
        <end position="248"/>
    </location>
</feature>
<sequence>MSYEDNEKYLKKIKEKTEEKKKELQKKDTFVDYVEFKSIPNKKNGTLYLSQVNRPVNLKDNAGFVGKLLFRFSKDNTTGMAAQLAYYFLLAIFPALIFLLSIVPMFNVDADNLTNMINQYAPEQISGLLDGIINEVMNTKSGGLFSIGLILTLWSASNGMNQLMNAFNVAYDIEDTRNPIVARILSVIFTILLALAVVGTFVFTILGDSIGNFMFGSIGLDEEFQWIWNLVRTVLPVIIVFIVFLLVYTLAPSIKVKLKSVIPGTLFSTIVFLLISAGFGFYVSNFSNYTATYGSIAGVIILIFWLYITSIVLILGAQINSLIHKKIVSKKTDQKVYSV</sequence>
<evidence type="ECO:0000256" key="1">
    <source>
        <dbReference type="ARBA" id="ARBA00004651"/>
    </source>
</evidence>
<dbReference type="PANTHER" id="PTHR30213:SF0">
    <property type="entry name" value="UPF0761 MEMBRANE PROTEIN YIHY"/>
    <property type="match status" value="1"/>
</dbReference>
<dbReference type="GO" id="GO:0005886">
    <property type="term" value="C:plasma membrane"/>
    <property type="evidence" value="ECO:0007669"/>
    <property type="project" value="UniProtKB-SubCell"/>
</dbReference>
<keyword evidence="5 6" id="KW-0472">Membrane</keyword>
<evidence type="ECO:0000313" key="7">
    <source>
        <dbReference type="EMBL" id="CAD2079538.1"/>
    </source>
</evidence>
<dbReference type="PIRSF" id="PIRSF035875">
    <property type="entry name" value="RNase_BN"/>
    <property type="match status" value="1"/>
</dbReference>
<keyword evidence="2" id="KW-1003">Cell membrane</keyword>
<reference evidence="7 8" key="1">
    <citation type="submission" date="2020-07" db="EMBL/GenBank/DDBJ databases">
        <authorList>
            <person name="Criscuolo A."/>
        </authorList>
    </citation>
    <scope>NUCLEOTIDE SEQUENCE [LARGE SCALE GENOMIC DNA]</scope>
    <source>
        <strain evidence="7">CIP107946</strain>
    </source>
</reference>
<protein>
    <submittedName>
        <fullName evidence="7">Uncharacterized protein</fullName>
    </submittedName>
</protein>
<evidence type="ECO:0000256" key="5">
    <source>
        <dbReference type="ARBA" id="ARBA00023136"/>
    </source>
</evidence>
<accession>A0A6V7RPF9</accession>
<keyword evidence="8" id="KW-1185">Reference proteome</keyword>
<evidence type="ECO:0000313" key="8">
    <source>
        <dbReference type="Proteomes" id="UP000588186"/>
    </source>
</evidence>
<evidence type="ECO:0000256" key="2">
    <source>
        <dbReference type="ARBA" id="ARBA00022475"/>
    </source>
</evidence>
<keyword evidence="4 6" id="KW-1133">Transmembrane helix</keyword>
<comment type="subcellular location">
    <subcellularLocation>
        <location evidence="1">Cell membrane</location>
        <topology evidence="1">Multi-pass membrane protein</topology>
    </subcellularLocation>
</comment>
<dbReference type="AlphaFoldDB" id="A0A6V7RPF9"/>
<dbReference type="InterPro" id="IPR017039">
    <property type="entry name" value="Virul_fac_BrkB"/>
</dbReference>
<feature type="transmembrane region" description="Helical" evidence="6">
    <location>
        <begin position="143"/>
        <end position="160"/>
    </location>
</feature>
<feature type="transmembrane region" description="Helical" evidence="6">
    <location>
        <begin position="84"/>
        <end position="106"/>
    </location>
</feature>
<name>A0A6V7RPF9_9BACL</name>
<dbReference type="EMBL" id="CAJEWB010000013">
    <property type="protein sequence ID" value="CAD2079538.1"/>
    <property type="molecule type" value="Genomic_DNA"/>
</dbReference>
<feature type="transmembrane region" description="Helical" evidence="6">
    <location>
        <begin position="260"/>
        <end position="283"/>
    </location>
</feature>